<evidence type="ECO:0000313" key="2">
    <source>
        <dbReference type="Proteomes" id="UP001497535"/>
    </source>
</evidence>
<accession>A0ACB0YW55</accession>
<protein>
    <submittedName>
        <fullName evidence="1">Uncharacterized protein</fullName>
    </submittedName>
</protein>
<dbReference type="Proteomes" id="UP001497535">
    <property type="component" value="Unassembled WGS sequence"/>
</dbReference>
<evidence type="ECO:0000313" key="1">
    <source>
        <dbReference type="EMBL" id="CAK5065979.1"/>
    </source>
</evidence>
<reference evidence="1" key="1">
    <citation type="submission" date="2023-11" db="EMBL/GenBank/DDBJ databases">
        <authorList>
            <person name="Poullet M."/>
        </authorList>
    </citation>
    <scope>NUCLEOTIDE SEQUENCE</scope>
    <source>
        <strain evidence="1">E1834</strain>
    </source>
</reference>
<sequence length="108" mass="12633">MFFLWWPLENMLLVPMIFVVAGLVALVDWWLAMVAWWCFGGLLWWHGGALVACYGGMVVLWWLASCSWWLNMVLPGSTPGSVRALLWWLLYMLFLVFYTARLVNLQIF</sequence>
<name>A0ACB0YW55_MELEN</name>
<keyword evidence="2" id="KW-1185">Reference proteome</keyword>
<comment type="caution">
    <text evidence="1">The sequence shown here is derived from an EMBL/GenBank/DDBJ whole genome shotgun (WGS) entry which is preliminary data.</text>
</comment>
<proteinExistence type="predicted"/>
<gene>
    <name evidence="1" type="ORF">MENTE1834_LOCUS17429</name>
</gene>
<dbReference type="EMBL" id="CAVMJV010000020">
    <property type="protein sequence ID" value="CAK5065979.1"/>
    <property type="molecule type" value="Genomic_DNA"/>
</dbReference>
<organism evidence="1 2">
    <name type="scientific">Meloidogyne enterolobii</name>
    <name type="common">Root-knot nematode worm</name>
    <name type="synonym">Meloidogyne mayaguensis</name>
    <dbReference type="NCBI Taxonomy" id="390850"/>
    <lineage>
        <taxon>Eukaryota</taxon>
        <taxon>Metazoa</taxon>
        <taxon>Ecdysozoa</taxon>
        <taxon>Nematoda</taxon>
        <taxon>Chromadorea</taxon>
        <taxon>Rhabditida</taxon>
        <taxon>Tylenchina</taxon>
        <taxon>Tylenchomorpha</taxon>
        <taxon>Tylenchoidea</taxon>
        <taxon>Meloidogynidae</taxon>
        <taxon>Meloidogyninae</taxon>
        <taxon>Meloidogyne</taxon>
    </lineage>
</organism>